<accession>A0ACB5UPB4</accession>
<sequence length="317" mass="35822">MKIGKLVFLTLIIISILTACSSNLEDNKIESSNSSIDSNDSEDVESNLIDENKGSSDSSIDSNNKEEVASSSLVDEKKESSNIIIESYDKFFENYDGCFVMYDEISSNYLIYNKEQVDERISPCSTFKILNSLIGLETGVIEGKEHVYKWDGKKYPFESWNQDHTLASAIANSVVWYYERLASEVGVEQMQKYLDMLDYGNKDISGGITKFWLTSSFEVSAREQVDLLYNLYHDNLTFSKENMAIVRDIITLESTDDYILSGKTGTAGYSKIGWFVGTIQRDDKTFYFATNIVADDNATGSKAKEITLEVLKDLELY</sequence>
<name>A0ACB5UPB4_9FIRM</name>
<protein>
    <submittedName>
        <fullName evidence="1">Uncharacterized protein</fullName>
    </submittedName>
</protein>
<evidence type="ECO:0000313" key="2">
    <source>
        <dbReference type="Proteomes" id="UP001374599"/>
    </source>
</evidence>
<dbReference type="EMBL" id="BTPU01000076">
    <property type="protein sequence ID" value="GMQ64695.1"/>
    <property type="molecule type" value="Genomic_DNA"/>
</dbReference>
<keyword evidence="2" id="KW-1185">Reference proteome</keyword>
<evidence type="ECO:0000313" key="1">
    <source>
        <dbReference type="EMBL" id="GMQ64695.1"/>
    </source>
</evidence>
<reference evidence="1" key="1">
    <citation type="submission" date="2023-09" db="EMBL/GenBank/DDBJ databases">
        <title>Vallitalea sediminicola and Vallitalea maricola sp. nov., anaerobic bacteria isolated from marine sediment.</title>
        <authorList>
            <person name="Hirano S."/>
            <person name="Maeda A."/>
            <person name="Terahara T."/>
            <person name="Mori K."/>
            <person name="Hamada M."/>
            <person name="Matsumoto R."/>
            <person name="Kobayashi T."/>
        </authorList>
    </citation>
    <scope>NUCLEOTIDE SEQUENCE</scope>
    <source>
        <strain evidence="1">AN17-2</strain>
    </source>
</reference>
<proteinExistence type="predicted"/>
<comment type="caution">
    <text evidence="1">The sequence shown here is derived from an EMBL/GenBank/DDBJ whole genome shotgun (WGS) entry which is preliminary data.</text>
</comment>
<gene>
    <name evidence="1" type="ORF">AN2V17_39330</name>
</gene>
<organism evidence="1 2">
    <name type="scientific">Vallitalea maricola</name>
    <dbReference type="NCBI Taxonomy" id="3074433"/>
    <lineage>
        <taxon>Bacteria</taxon>
        <taxon>Bacillati</taxon>
        <taxon>Bacillota</taxon>
        <taxon>Clostridia</taxon>
        <taxon>Lachnospirales</taxon>
        <taxon>Vallitaleaceae</taxon>
        <taxon>Vallitalea</taxon>
    </lineage>
</organism>
<dbReference type="Proteomes" id="UP001374599">
    <property type="component" value="Unassembled WGS sequence"/>
</dbReference>